<feature type="non-terminal residue" evidence="2">
    <location>
        <position position="1"/>
    </location>
</feature>
<reference evidence="2" key="1">
    <citation type="journal article" date="2014" name="Front. Microbiol.">
        <title>High frequency of phylogenetically diverse reductive dehalogenase-homologous genes in deep subseafloor sedimentary metagenomes.</title>
        <authorList>
            <person name="Kawai M."/>
            <person name="Futagami T."/>
            <person name="Toyoda A."/>
            <person name="Takaki Y."/>
            <person name="Nishi S."/>
            <person name="Hori S."/>
            <person name="Arai W."/>
            <person name="Tsubouchi T."/>
            <person name="Morono Y."/>
            <person name="Uchiyama I."/>
            <person name="Ito T."/>
            <person name="Fujiyama A."/>
            <person name="Inagaki F."/>
            <person name="Takami H."/>
        </authorList>
    </citation>
    <scope>NUCLEOTIDE SEQUENCE</scope>
    <source>
        <strain evidence="2">Expedition CK06-06</strain>
    </source>
</reference>
<dbReference type="InterPro" id="IPR004104">
    <property type="entry name" value="Gfo/Idh/MocA-like_OxRdtase_C"/>
</dbReference>
<dbReference type="AlphaFoldDB" id="X1CCC2"/>
<dbReference type="EMBL" id="BART01015239">
    <property type="protein sequence ID" value="GAG81911.1"/>
    <property type="molecule type" value="Genomic_DNA"/>
</dbReference>
<evidence type="ECO:0000313" key="2">
    <source>
        <dbReference type="EMBL" id="GAG81911.1"/>
    </source>
</evidence>
<dbReference type="Gene3D" id="3.30.360.10">
    <property type="entry name" value="Dihydrodipicolinate Reductase, domain 2"/>
    <property type="match status" value="1"/>
</dbReference>
<feature type="domain" description="Gfo/Idh/MocA-like oxidoreductase C-terminal" evidence="1">
    <location>
        <begin position="2"/>
        <end position="153"/>
    </location>
</feature>
<sequence length="155" mass="16610">ESVAAFTALKSHSPECVEVEDTCLAVLRLKNGGLGQLLATTSLFPGQLRRFIFGGRGGTAEIEEEQIVNWQFQEPHSDDDTVRSRFGGVSSTSGGAADPMALNYSCHTRNFSEFFDAVSAGIKPKLDGHEGRKAVAIIEACYKSASTGKIIKLAD</sequence>
<dbReference type="SUPFAM" id="SSF55347">
    <property type="entry name" value="Glyceraldehyde-3-phosphate dehydrogenase-like, C-terminal domain"/>
    <property type="match status" value="1"/>
</dbReference>
<proteinExistence type="predicted"/>
<dbReference type="Pfam" id="PF02894">
    <property type="entry name" value="GFO_IDH_MocA_C"/>
    <property type="match status" value="1"/>
</dbReference>
<name>X1CCC2_9ZZZZ</name>
<organism evidence="2">
    <name type="scientific">marine sediment metagenome</name>
    <dbReference type="NCBI Taxonomy" id="412755"/>
    <lineage>
        <taxon>unclassified sequences</taxon>
        <taxon>metagenomes</taxon>
        <taxon>ecological metagenomes</taxon>
    </lineage>
</organism>
<gene>
    <name evidence="2" type="ORF">S01H4_29647</name>
</gene>
<comment type="caution">
    <text evidence="2">The sequence shown here is derived from an EMBL/GenBank/DDBJ whole genome shotgun (WGS) entry which is preliminary data.</text>
</comment>
<evidence type="ECO:0000259" key="1">
    <source>
        <dbReference type="Pfam" id="PF02894"/>
    </source>
</evidence>
<accession>X1CCC2</accession>
<protein>
    <recommendedName>
        <fullName evidence="1">Gfo/Idh/MocA-like oxidoreductase C-terminal domain-containing protein</fullName>
    </recommendedName>
</protein>